<name>A0A6A6GXG3_VIRVR</name>
<evidence type="ECO:0000313" key="1">
    <source>
        <dbReference type="EMBL" id="KAF2230170.1"/>
    </source>
</evidence>
<evidence type="ECO:0000313" key="2">
    <source>
        <dbReference type="Proteomes" id="UP000800092"/>
    </source>
</evidence>
<protein>
    <submittedName>
        <fullName evidence="1">Uncharacterized protein</fullName>
    </submittedName>
</protein>
<dbReference type="Proteomes" id="UP000800092">
    <property type="component" value="Unassembled WGS sequence"/>
</dbReference>
<dbReference type="PANTHER" id="PTHR35896">
    <property type="entry name" value="IG-LIKE DOMAIN-CONTAINING PROTEIN"/>
    <property type="match status" value="1"/>
</dbReference>
<dbReference type="PANTHER" id="PTHR35896:SF3">
    <property type="entry name" value="MAJOR FACILITATOR SUPERFAMILY TRANSPORTER"/>
    <property type="match status" value="1"/>
</dbReference>
<dbReference type="OrthoDB" id="3650792at2759"/>
<proteinExistence type="predicted"/>
<dbReference type="InterPro" id="IPR053008">
    <property type="entry name" value="Phomopsin_biosynth_assoc"/>
</dbReference>
<organism evidence="1 2">
    <name type="scientific">Viridothelium virens</name>
    <name type="common">Speckled blister lichen</name>
    <name type="synonym">Trypethelium virens</name>
    <dbReference type="NCBI Taxonomy" id="1048519"/>
    <lineage>
        <taxon>Eukaryota</taxon>
        <taxon>Fungi</taxon>
        <taxon>Dikarya</taxon>
        <taxon>Ascomycota</taxon>
        <taxon>Pezizomycotina</taxon>
        <taxon>Dothideomycetes</taxon>
        <taxon>Dothideomycetes incertae sedis</taxon>
        <taxon>Trypetheliales</taxon>
        <taxon>Trypetheliaceae</taxon>
        <taxon>Viridothelium</taxon>
    </lineage>
</organism>
<dbReference type="AlphaFoldDB" id="A0A6A6GXG3"/>
<dbReference type="EMBL" id="ML991846">
    <property type="protein sequence ID" value="KAF2230170.1"/>
    <property type="molecule type" value="Genomic_DNA"/>
</dbReference>
<accession>A0A6A6GXG3</accession>
<reference evidence="1" key="1">
    <citation type="journal article" date="2020" name="Stud. Mycol.">
        <title>101 Dothideomycetes genomes: a test case for predicting lifestyles and emergence of pathogens.</title>
        <authorList>
            <person name="Haridas S."/>
            <person name="Albert R."/>
            <person name="Binder M."/>
            <person name="Bloem J."/>
            <person name="Labutti K."/>
            <person name="Salamov A."/>
            <person name="Andreopoulos B."/>
            <person name="Baker S."/>
            <person name="Barry K."/>
            <person name="Bills G."/>
            <person name="Bluhm B."/>
            <person name="Cannon C."/>
            <person name="Castanera R."/>
            <person name="Culley D."/>
            <person name="Daum C."/>
            <person name="Ezra D."/>
            <person name="Gonzalez J."/>
            <person name="Henrissat B."/>
            <person name="Kuo A."/>
            <person name="Liang C."/>
            <person name="Lipzen A."/>
            <person name="Lutzoni F."/>
            <person name="Magnuson J."/>
            <person name="Mondo S."/>
            <person name="Nolan M."/>
            <person name="Ohm R."/>
            <person name="Pangilinan J."/>
            <person name="Park H.-J."/>
            <person name="Ramirez L."/>
            <person name="Alfaro M."/>
            <person name="Sun H."/>
            <person name="Tritt A."/>
            <person name="Yoshinaga Y."/>
            <person name="Zwiers L.-H."/>
            <person name="Turgeon B."/>
            <person name="Goodwin S."/>
            <person name="Spatafora J."/>
            <person name="Crous P."/>
            <person name="Grigoriev I."/>
        </authorList>
    </citation>
    <scope>NUCLEOTIDE SEQUENCE</scope>
    <source>
        <strain evidence="1">Tuck. ex Michener</strain>
    </source>
</reference>
<gene>
    <name evidence="1" type="ORF">EV356DRAFT_350064</name>
</gene>
<sequence>MAFKESLQAGSHENVSLLSQEEQKALDNQYLTPLKSSTCFWSILFRILIVGLVSWGLIDLGLRTYSFVTAADQTCYCGTNPKEAIAKGCLYDHLAAAWLPESCRDEELMRIWDDIGRVGQHNWTYYKYPENTQQLSTEEVSMLGRIMDGAPEDRLAVTSVTTDWHMSHCLYLWWKLVRSPSTGRAMSPRYSDEHHVKHCIHAIVEKLEALPDYHEVTGRTRVWMFPDKVVK</sequence>
<keyword evidence="2" id="KW-1185">Reference proteome</keyword>